<name>A0ABN9YBH9_9DINO</name>
<comment type="caution">
    <text evidence="2">The sequence shown here is derived from an EMBL/GenBank/DDBJ whole genome shotgun (WGS) entry which is preliminary data.</text>
</comment>
<dbReference type="EMBL" id="CAUYUJ010022059">
    <property type="protein sequence ID" value="CAK0908673.1"/>
    <property type="molecule type" value="Genomic_DNA"/>
</dbReference>
<keyword evidence="3" id="KW-1185">Reference proteome</keyword>
<organism evidence="2 3">
    <name type="scientific">Prorocentrum cordatum</name>
    <dbReference type="NCBI Taxonomy" id="2364126"/>
    <lineage>
        <taxon>Eukaryota</taxon>
        <taxon>Sar</taxon>
        <taxon>Alveolata</taxon>
        <taxon>Dinophyceae</taxon>
        <taxon>Prorocentrales</taxon>
        <taxon>Prorocentraceae</taxon>
        <taxon>Prorocentrum</taxon>
    </lineage>
</organism>
<feature type="region of interest" description="Disordered" evidence="1">
    <location>
        <begin position="95"/>
        <end position="126"/>
    </location>
</feature>
<protein>
    <submittedName>
        <fullName evidence="2">Uncharacterized protein</fullName>
    </submittedName>
</protein>
<sequence length="126" mass="14103">MCLPPLRLFRSDLPERVPWGQLVAGTGSIFTTFQPRNPQARQHSSIVPIQFAISLAPFLATSFSHECNVRTDLPISQEAVLVQPHPHTVIRHLDLASEHEAPPCSGDLLQKKTEKEMDKKKASKEE</sequence>
<evidence type="ECO:0000256" key="1">
    <source>
        <dbReference type="SAM" id="MobiDB-lite"/>
    </source>
</evidence>
<reference evidence="2" key="1">
    <citation type="submission" date="2023-10" db="EMBL/GenBank/DDBJ databases">
        <authorList>
            <person name="Chen Y."/>
            <person name="Shah S."/>
            <person name="Dougan E. K."/>
            <person name="Thang M."/>
            <person name="Chan C."/>
        </authorList>
    </citation>
    <scope>NUCLEOTIDE SEQUENCE [LARGE SCALE GENOMIC DNA]</scope>
</reference>
<gene>
    <name evidence="2" type="ORF">PCOR1329_LOCUS83284</name>
</gene>
<proteinExistence type="predicted"/>
<evidence type="ECO:0000313" key="3">
    <source>
        <dbReference type="Proteomes" id="UP001189429"/>
    </source>
</evidence>
<feature type="compositionally biased region" description="Basic and acidic residues" evidence="1">
    <location>
        <begin position="109"/>
        <end position="126"/>
    </location>
</feature>
<evidence type="ECO:0000313" key="2">
    <source>
        <dbReference type="EMBL" id="CAK0908673.1"/>
    </source>
</evidence>
<dbReference type="Proteomes" id="UP001189429">
    <property type="component" value="Unassembled WGS sequence"/>
</dbReference>
<accession>A0ABN9YBH9</accession>